<organism evidence="1">
    <name type="scientific">Anguilla anguilla</name>
    <name type="common">European freshwater eel</name>
    <name type="synonym">Muraena anguilla</name>
    <dbReference type="NCBI Taxonomy" id="7936"/>
    <lineage>
        <taxon>Eukaryota</taxon>
        <taxon>Metazoa</taxon>
        <taxon>Chordata</taxon>
        <taxon>Craniata</taxon>
        <taxon>Vertebrata</taxon>
        <taxon>Euteleostomi</taxon>
        <taxon>Actinopterygii</taxon>
        <taxon>Neopterygii</taxon>
        <taxon>Teleostei</taxon>
        <taxon>Anguilliformes</taxon>
        <taxon>Anguillidae</taxon>
        <taxon>Anguilla</taxon>
    </lineage>
</organism>
<sequence>MPFMGENTTRALQRASSVLRMHYACFSQ</sequence>
<name>A0A0E9R1M5_ANGAN</name>
<reference evidence="1" key="1">
    <citation type="submission" date="2014-11" db="EMBL/GenBank/DDBJ databases">
        <authorList>
            <person name="Amaro Gonzalez C."/>
        </authorList>
    </citation>
    <scope>NUCLEOTIDE SEQUENCE</scope>
</reference>
<protein>
    <submittedName>
        <fullName evidence="1">Uncharacterized protein</fullName>
    </submittedName>
</protein>
<accession>A0A0E9R1M5</accession>
<proteinExistence type="predicted"/>
<evidence type="ECO:0000313" key="1">
    <source>
        <dbReference type="EMBL" id="JAH23081.1"/>
    </source>
</evidence>
<reference evidence="1" key="2">
    <citation type="journal article" date="2015" name="Fish Shellfish Immunol.">
        <title>Early steps in the European eel (Anguilla anguilla)-Vibrio vulnificus interaction in the gills: Role of the RtxA13 toxin.</title>
        <authorList>
            <person name="Callol A."/>
            <person name="Pajuelo D."/>
            <person name="Ebbesson L."/>
            <person name="Teles M."/>
            <person name="MacKenzie S."/>
            <person name="Amaro C."/>
        </authorList>
    </citation>
    <scope>NUCLEOTIDE SEQUENCE</scope>
</reference>
<dbReference type="AlphaFoldDB" id="A0A0E9R1M5"/>
<dbReference type="EMBL" id="GBXM01085496">
    <property type="protein sequence ID" value="JAH23081.1"/>
    <property type="molecule type" value="Transcribed_RNA"/>
</dbReference>